<feature type="active site" description="Involved in ionization of N3 of dUMP, leading to its activation" evidence="1">
    <location>
        <position position="217"/>
    </location>
</feature>
<feature type="binding site" evidence="1">
    <location>
        <position position="96"/>
    </location>
    <ligand>
        <name>FAD</name>
        <dbReference type="ChEBI" id="CHEBI:57692"/>
        <note>ligand shared between neighboring subunits</note>
    </ligand>
</feature>
<feature type="binding site" description="in other chain" evidence="1">
    <location>
        <begin position="131"/>
        <end position="133"/>
    </location>
    <ligand>
        <name>dUMP</name>
        <dbReference type="ChEBI" id="CHEBI:246422"/>
        <note>ligand shared between dimeric partners</note>
    </ligand>
</feature>
<protein>
    <recommendedName>
        <fullName evidence="1">Flavin-dependent thymidylate synthase</fullName>
        <shortName evidence="1">FDTS</shortName>
        <ecNumber evidence="1">2.1.1.148</ecNumber>
    </recommendedName>
    <alternativeName>
        <fullName evidence="1">FAD-dependent thymidylate synthase</fullName>
    </alternativeName>
    <alternativeName>
        <fullName evidence="1">Thymidylate synthase ThyX</fullName>
        <shortName evidence="1">TS</shortName>
        <shortName evidence="1">TSase</shortName>
    </alternativeName>
</protein>
<dbReference type="UniPathway" id="UPA00575"/>
<comment type="caution">
    <text evidence="1">Lacks conserved residue(s) required for the propagation of feature annotation.</text>
</comment>
<proteinExistence type="inferred from homology"/>
<feature type="binding site" description="in other chain" evidence="1">
    <location>
        <position position="190"/>
    </location>
    <ligand>
        <name>dUMP</name>
        <dbReference type="ChEBI" id="CHEBI:246422"/>
        <note>ligand shared between dimeric partners</note>
    </ligand>
</feature>
<gene>
    <name evidence="1 2" type="primary">thyX</name>
</gene>
<dbReference type="GO" id="GO:0032259">
    <property type="term" value="P:methylation"/>
    <property type="evidence" value="ECO:0007669"/>
    <property type="project" value="UniProtKB-KW"/>
</dbReference>
<feature type="binding site" evidence="1">
    <location>
        <begin position="120"/>
        <end position="122"/>
    </location>
    <ligand>
        <name>FAD</name>
        <dbReference type="ChEBI" id="CHEBI:57692"/>
        <note>ligand shared between neighboring subunits</note>
    </ligand>
</feature>
<dbReference type="HAMAP" id="MF_01408">
    <property type="entry name" value="ThyX"/>
    <property type="match status" value="1"/>
</dbReference>
<keyword evidence="1" id="KW-0545">Nucleotide biosynthesis</keyword>
<organism evidence="2">
    <name type="scientific">Bacillus anthracis</name>
    <name type="common">anthrax bacterium</name>
    <dbReference type="NCBI Taxonomy" id="1392"/>
    <lineage>
        <taxon>Bacteria</taxon>
        <taxon>Bacillati</taxon>
        <taxon>Bacillota</taxon>
        <taxon>Bacilli</taxon>
        <taxon>Bacillales</taxon>
        <taxon>Bacillaceae</taxon>
        <taxon>Bacillus</taxon>
        <taxon>Bacillus cereus group</taxon>
    </lineage>
</organism>
<feature type="binding site" evidence="1">
    <location>
        <begin position="117"/>
        <end position="120"/>
    </location>
    <ligand>
        <name>dUMP</name>
        <dbReference type="ChEBI" id="CHEBI:246422"/>
        <note>ligand shared between dimeric partners</note>
    </ligand>
</feature>
<dbReference type="GO" id="GO:0050660">
    <property type="term" value="F:flavin adenine dinucleotide binding"/>
    <property type="evidence" value="ECO:0007669"/>
    <property type="project" value="UniProtKB-UniRule"/>
</dbReference>
<accession>A0A0F7R8D5</accession>
<feature type="binding site" evidence="1">
    <location>
        <begin position="206"/>
        <end position="208"/>
    </location>
    <ligand>
        <name>FAD</name>
        <dbReference type="ChEBI" id="CHEBI:57692"/>
        <note>ligand shared between neighboring subunits</note>
    </ligand>
</feature>
<accession>Q6HV54</accession>
<keyword evidence="1" id="KW-0285">Flavoprotein</keyword>
<dbReference type="GO" id="GO:0070402">
    <property type="term" value="F:NADPH binding"/>
    <property type="evidence" value="ECO:0007669"/>
    <property type="project" value="TreeGrafter"/>
</dbReference>
<dbReference type="PROSITE" id="PS51331">
    <property type="entry name" value="THYX"/>
    <property type="match status" value="1"/>
</dbReference>
<dbReference type="SUPFAM" id="SSF69796">
    <property type="entry name" value="Thymidylate synthase-complementing protein Thy1"/>
    <property type="match status" value="1"/>
</dbReference>
<dbReference type="InterPro" id="IPR003669">
    <property type="entry name" value="Thymidylate_synthase_ThyX"/>
</dbReference>
<comment type="catalytic activity">
    <reaction evidence="1">
        <text>dUMP + (6R)-5,10-methylene-5,6,7,8-tetrahydrofolate + NADPH + H(+) = dTMP + (6S)-5,6,7,8-tetrahydrofolate + NADP(+)</text>
        <dbReference type="Rhea" id="RHEA:29043"/>
        <dbReference type="ChEBI" id="CHEBI:15378"/>
        <dbReference type="ChEBI" id="CHEBI:15636"/>
        <dbReference type="ChEBI" id="CHEBI:57453"/>
        <dbReference type="ChEBI" id="CHEBI:57783"/>
        <dbReference type="ChEBI" id="CHEBI:58349"/>
        <dbReference type="ChEBI" id="CHEBI:63528"/>
        <dbReference type="ChEBI" id="CHEBI:246422"/>
        <dbReference type="EC" id="2.1.1.148"/>
    </reaction>
</comment>
<keyword evidence="1" id="KW-0489">Methyltransferase</keyword>
<dbReference type="EC" id="2.1.1.148" evidence="1"/>
<comment type="pathway">
    <text evidence="1">Pyrimidine metabolism; dTTP biosynthesis.</text>
</comment>
<dbReference type="GO" id="GO:0004799">
    <property type="term" value="F:thymidylate synthase activity"/>
    <property type="evidence" value="ECO:0007669"/>
    <property type="project" value="TreeGrafter"/>
</dbReference>
<accession>B9VSG7</accession>
<evidence type="ECO:0000313" key="2">
    <source>
        <dbReference type="EMBL" id="ACM44038.1"/>
    </source>
</evidence>
<dbReference type="NCBIfam" id="TIGR02170">
    <property type="entry name" value="thyX"/>
    <property type="match status" value="1"/>
</dbReference>
<dbReference type="GO" id="GO:0006231">
    <property type="term" value="P:dTMP biosynthetic process"/>
    <property type="evidence" value="ECO:0007669"/>
    <property type="project" value="UniProtKB-UniRule"/>
</dbReference>
<dbReference type="CDD" id="cd20175">
    <property type="entry name" value="ThyX"/>
    <property type="match status" value="1"/>
</dbReference>
<dbReference type="GO" id="GO:0050797">
    <property type="term" value="F:thymidylate synthase (FAD) activity"/>
    <property type="evidence" value="ECO:0007669"/>
    <property type="project" value="UniProtKB-UniRule"/>
</dbReference>
<reference evidence="2" key="1">
    <citation type="submission" date="2008-12" db="EMBL/GenBank/DDBJ databases">
        <title>ThyX of Bacillus anthracis A16R.</title>
        <authorList>
            <person name="Wang Y.C."/>
            <person name="Liu C.J."/>
            <person name="Jiang N."/>
            <person name="Zhang Z.S."/>
        </authorList>
    </citation>
    <scope>NUCLEOTIDE SEQUENCE</scope>
    <source>
        <strain evidence="2">A16R</strain>
    </source>
</reference>
<dbReference type="Pfam" id="PF02511">
    <property type="entry name" value="Thy1"/>
    <property type="match status" value="1"/>
</dbReference>
<dbReference type="EMBL" id="FJ599762">
    <property type="protein sequence ID" value="ACM44038.1"/>
    <property type="molecule type" value="Genomic_DNA"/>
</dbReference>
<dbReference type="InterPro" id="IPR036098">
    <property type="entry name" value="Thymidylate_synthase_ThyX_sf"/>
</dbReference>
<sequence length="257" mass="28779">MENLNMDVKLLAHTQLSEEFVNYLSVVFGIGDEGFDPTHGQVVALSAIRTCYSPNKPSRIVSLEGEKYFKGKATDGKGGKEVDRLIRHIVGSGHASTLEHLTYTFAVEGVSRALLAQLTRHRVGFSYSVQSQRYVRMGSNDKIGGFDYVVPETVKAKGEQVVNAYNEMMYKLQSGYDLLRTLGIPAEDARSVLPNAAATNLVLTVNLRGLLDFYNKRRKGKGAQAEIAELAEQLRQEVVKVEKWVDEFFWKWKVTEV</sequence>
<keyword evidence="1" id="KW-0808">Transferase</keyword>
<comment type="function">
    <text evidence="1">Catalyzes the reductive methylation of 2'-deoxyuridine-5'-monophosphate (dUMP) to 2'-deoxythymidine-5'-monophosphate (dTMP) while utilizing 5,10-methylenetetrahydrofolate (mTHF) as the methyl donor, and NADPH and FADH(2) as the reductant.</text>
</comment>
<dbReference type="PATRIC" id="fig|1392.236.peg.3925"/>
<feature type="binding site" evidence="1">
    <location>
        <position position="217"/>
    </location>
    <ligand>
        <name>dUMP</name>
        <dbReference type="ChEBI" id="CHEBI:246422"/>
        <note>ligand shared between dimeric partners</note>
    </ligand>
</feature>
<keyword evidence="1" id="KW-0521">NADP</keyword>
<comment type="subunit">
    <text evidence="1">Homotetramer.</text>
</comment>
<dbReference type="AlphaFoldDB" id="Q6HV54"/>
<keyword evidence="1" id="KW-0274">FAD</keyword>
<dbReference type="Gene3D" id="3.30.1360.170">
    <property type="match status" value="1"/>
</dbReference>
<evidence type="ECO:0000256" key="1">
    <source>
        <dbReference type="HAMAP-Rule" id="MF_01408"/>
    </source>
</evidence>
<dbReference type="PANTHER" id="PTHR34934">
    <property type="entry name" value="FLAVIN-DEPENDENT THYMIDYLATE SYNTHASE"/>
    <property type="match status" value="1"/>
</dbReference>
<comment type="similarity">
    <text evidence="1">Belongs to the thymidylate synthase ThyX family.</text>
</comment>
<comment type="cofactor">
    <cofactor evidence="1">
        <name>FAD</name>
        <dbReference type="ChEBI" id="CHEBI:57692"/>
    </cofactor>
    <text evidence="1">Binds 4 FAD per tetramer. Each FAD binding site is formed by three monomers.</text>
</comment>
<dbReference type="PANTHER" id="PTHR34934:SF1">
    <property type="entry name" value="FLAVIN-DEPENDENT THYMIDYLATE SYNTHASE"/>
    <property type="match status" value="1"/>
</dbReference>
<name>Q6HV54_BACAN</name>
<dbReference type="GO" id="GO:0006235">
    <property type="term" value="P:dTTP biosynthetic process"/>
    <property type="evidence" value="ECO:0007669"/>
    <property type="project" value="UniProtKB-UniRule"/>
</dbReference>